<dbReference type="PROSITE" id="PS51318">
    <property type="entry name" value="TAT"/>
    <property type="match status" value="1"/>
</dbReference>
<feature type="binding site" evidence="3">
    <location>
        <position position="366"/>
    </location>
    <ligand>
        <name>Mn(2+)</name>
        <dbReference type="ChEBI" id="CHEBI:29035"/>
        <label>2</label>
    </ligand>
</feature>
<dbReference type="InterPro" id="IPR017774">
    <property type="entry name" value="Bicupin_oxalate_deCO2ase/Oxase"/>
</dbReference>
<dbReference type="PANTHER" id="PTHR35848">
    <property type="entry name" value="OXALATE-BINDING PROTEIN"/>
    <property type="match status" value="1"/>
</dbReference>
<evidence type="ECO:0000256" key="2">
    <source>
        <dbReference type="PIRSR" id="PIRSR617774-1"/>
    </source>
</evidence>
<keyword evidence="1 3" id="KW-0479">Metal-binding</keyword>
<evidence type="ECO:0000256" key="3">
    <source>
        <dbReference type="PIRSR" id="PIRSR617774-2"/>
    </source>
</evidence>
<dbReference type="SMART" id="SM00835">
    <property type="entry name" value="Cupin_1"/>
    <property type="match status" value="2"/>
</dbReference>
<dbReference type="GO" id="GO:0046564">
    <property type="term" value="F:oxalate decarboxylase activity"/>
    <property type="evidence" value="ECO:0007669"/>
    <property type="project" value="UniProtKB-EC"/>
</dbReference>
<feature type="binding site" evidence="3">
    <location>
        <position position="320"/>
    </location>
    <ligand>
        <name>Mn(2+)</name>
        <dbReference type="ChEBI" id="CHEBI:29035"/>
        <label>2</label>
    </ligand>
</feature>
<dbReference type="GO" id="GO:0033609">
    <property type="term" value="P:oxalate metabolic process"/>
    <property type="evidence" value="ECO:0007669"/>
    <property type="project" value="InterPro"/>
</dbReference>
<feature type="binding site" evidence="3">
    <location>
        <position position="143"/>
    </location>
    <ligand>
        <name>Mn(2+)</name>
        <dbReference type="ChEBI" id="CHEBI:29035"/>
        <label>1</label>
    </ligand>
</feature>
<dbReference type="GO" id="GO:0046872">
    <property type="term" value="F:metal ion binding"/>
    <property type="evidence" value="ECO:0007669"/>
    <property type="project" value="UniProtKB-KW"/>
</dbReference>
<accession>A0A839UZ05</accession>
<feature type="binding site" evidence="3">
    <location>
        <position position="182"/>
    </location>
    <ligand>
        <name>Mn(2+)</name>
        <dbReference type="ChEBI" id="CHEBI:29035"/>
        <label>1</label>
    </ligand>
</feature>
<dbReference type="Pfam" id="PF00190">
    <property type="entry name" value="Cupin_1"/>
    <property type="match status" value="2"/>
</dbReference>
<keyword evidence="7" id="KW-1185">Reference proteome</keyword>
<dbReference type="CDD" id="cd20305">
    <property type="entry name" value="cupin_OxDC_C"/>
    <property type="match status" value="1"/>
</dbReference>
<feature type="binding site" evidence="3">
    <location>
        <position position="137"/>
    </location>
    <ligand>
        <name>Mn(2+)</name>
        <dbReference type="ChEBI" id="CHEBI:29035"/>
        <label>1</label>
    </ligand>
</feature>
<keyword evidence="3" id="KW-0464">Manganese</keyword>
<dbReference type="InterPro" id="IPR006045">
    <property type="entry name" value="Cupin_1"/>
</dbReference>
<gene>
    <name evidence="5" type="ORF">FHR90_001377</name>
    <name evidence="6" type="ORF">HUK83_06505</name>
</gene>
<dbReference type="CDD" id="cd20304">
    <property type="entry name" value="cupin_OxDC_N"/>
    <property type="match status" value="1"/>
</dbReference>
<feature type="binding site" evidence="3">
    <location>
        <position position="327"/>
    </location>
    <ligand>
        <name>Mn(2+)</name>
        <dbReference type="ChEBI" id="CHEBI:29035"/>
        <label>2</label>
    </ligand>
</feature>
<evidence type="ECO:0000256" key="1">
    <source>
        <dbReference type="ARBA" id="ARBA00022723"/>
    </source>
</evidence>
<dbReference type="PANTHER" id="PTHR35848:SF9">
    <property type="entry name" value="SLL1358 PROTEIN"/>
    <property type="match status" value="1"/>
</dbReference>
<comment type="caution">
    <text evidence="5">The sequence shown here is derived from an EMBL/GenBank/DDBJ whole genome shotgun (WGS) entry which is preliminary data.</text>
</comment>
<evidence type="ECO:0000313" key="5">
    <source>
        <dbReference type="EMBL" id="MBB3173554.1"/>
    </source>
</evidence>
<dbReference type="EMBL" id="JABXXQ010000090">
    <property type="protein sequence ID" value="NVN29986.1"/>
    <property type="molecule type" value="Genomic_DNA"/>
</dbReference>
<feature type="domain" description="Cupin type-1" evidence="4">
    <location>
        <begin position="97"/>
        <end position="235"/>
    </location>
</feature>
<evidence type="ECO:0000259" key="4">
    <source>
        <dbReference type="SMART" id="SM00835"/>
    </source>
</evidence>
<dbReference type="Proteomes" id="UP000565205">
    <property type="component" value="Unassembled WGS sequence"/>
</dbReference>
<feature type="binding site" evidence="3">
    <location>
        <position position="139"/>
    </location>
    <ligand>
        <name>Mn(2+)</name>
        <dbReference type="ChEBI" id="CHEBI:29035"/>
        <label>1</label>
    </ligand>
</feature>
<dbReference type="RefSeq" id="WP_176623150.1">
    <property type="nucleotide sequence ID" value="NZ_JABXXQ010000090.1"/>
</dbReference>
<dbReference type="EC" id="4.1.1.2" evidence="5"/>
<dbReference type="InterPro" id="IPR014710">
    <property type="entry name" value="RmlC-like_jellyroll"/>
</dbReference>
<name>A0A839UZ05_9PROT</name>
<dbReference type="InterPro" id="IPR011051">
    <property type="entry name" value="RmlC_Cupin_sf"/>
</dbReference>
<keyword evidence="5" id="KW-0456">Lyase</keyword>
<dbReference type="InterPro" id="IPR006311">
    <property type="entry name" value="TAT_signal"/>
</dbReference>
<reference evidence="5 7" key="2">
    <citation type="submission" date="2020-08" db="EMBL/GenBank/DDBJ databases">
        <title>Genomic Encyclopedia of Type Strains, Phase III (KMG-III): the genomes of soil and plant-associated and newly described type strains.</title>
        <authorList>
            <person name="Whitman W."/>
        </authorList>
    </citation>
    <scope>NUCLEOTIDE SEQUENCE [LARGE SCALE GENOMIC DNA]</scope>
    <source>
        <strain evidence="5 7">CECT 8088</strain>
    </source>
</reference>
<evidence type="ECO:0000313" key="7">
    <source>
        <dbReference type="Proteomes" id="UP000557688"/>
    </source>
</evidence>
<dbReference type="InterPro" id="IPR051610">
    <property type="entry name" value="GPI/OXD"/>
</dbReference>
<dbReference type="Proteomes" id="UP000557688">
    <property type="component" value="Unassembled WGS sequence"/>
</dbReference>
<dbReference type="Gene3D" id="2.60.120.10">
    <property type="entry name" value="Jelly Rolls"/>
    <property type="match status" value="2"/>
</dbReference>
<organism evidence="5 7">
    <name type="scientific">Endobacter medicaginis</name>
    <dbReference type="NCBI Taxonomy" id="1181271"/>
    <lineage>
        <taxon>Bacteria</taxon>
        <taxon>Pseudomonadati</taxon>
        <taxon>Pseudomonadota</taxon>
        <taxon>Alphaproteobacteria</taxon>
        <taxon>Acetobacterales</taxon>
        <taxon>Acetobacteraceae</taxon>
        <taxon>Endobacter</taxon>
    </lineage>
</organism>
<dbReference type="AlphaFoldDB" id="A0A839UZ05"/>
<dbReference type="NCBIfam" id="TIGR03404">
    <property type="entry name" value="bicupin_oxalic"/>
    <property type="match status" value="1"/>
</dbReference>
<feature type="active site" description="Proton donor" evidence="2">
    <location>
        <position position="380"/>
    </location>
</feature>
<protein>
    <submittedName>
        <fullName evidence="6">Cupin domain-containing protein</fullName>
    </submittedName>
    <submittedName>
        <fullName evidence="5">Oxalate decarboxylase</fullName>
        <ecNumber evidence="5">4.1.1.2</ecNumber>
    </submittedName>
</protein>
<evidence type="ECO:0000313" key="8">
    <source>
        <dbReference type="Proteomes" id="UP000565205"/>
    </source>
</evidence>
<comment type="cofactor">
    <cofactor evidence="3">
        <name>Mn(2+)</name>
        <dbReference type="ChEBI" id="CHEBI:29035"/>
    </cofactor>
    <text evidence="3">Binds 2 manganese ions per subunit.</text>
</comment>
<sequence>MSRQDDLPTPSPLSRRVMLGAATLGSAGLAARALAAPRGFGNPDAPAEGRINAAIPGAASNPGPQNPALAAQFPNTGNPPATDINGLPQFWASFNNAHLRQQSGGWARQVTQDDFAISTEISGVNMRLSAGGIREMHWHQQAEWAFVSNGTIRITVLDTKGRAQVADVNAGGLWYFPAGLPHSLQGVGPDGGEFILAFDNGRSSEFNTLLLTDWIAHTPPEVLAKNFQVPADAFRNIPLDNLWIFQAPEPGPLASDQQEVGGSANLPPESFVFDLSGMKPTRTTAGGSVRIADSVTNFHASKTVAVAEVRLRPGGLREMHWHPNADEWQYYVEGQARMTVFNTGPKAQTEDFRPGDIGYIPKALGHYIENTGPDELVFLEIFRTAEYQEISLNDWLTRTPKAMVQATLNISADTIARFPRGIPDVLPG</sequence>
<proteinExistence type="predicted"/>
<feature type="domain" description="Cupin type-1" evidence="4">
    <location>
        <begin position="273"/>
        <end position="416"/>
    </location>
</feature>
<dbReference type="SUPFAM" id="SSF51182">
    <property type="entry name" value="RmlC-like cupins"/>
    <property type="match status" value="1"/>
</dbReference>
<reference evidence="6 8" key="1">
    <citation type="submission" date="2020-06" db="EMBL/GenBank/DDBJ databases">
        <title>Description of novel acetic acid bacteria.</title>
        <authorList>
            <person name="Sombolestani A."/>
        </authorList>
    </citation>
    <scope>NUCLEOTIDE SEQUENCE [LARGE SCALE GENOMIC DNA]</scope>
    <source>
        <strain evidence="6 8">LMG 26838</strain>
    </source>
</reference>
<evidence type="ECO:0000313" key="6">
    <source>
        <dbReference type="EMBL" id="NVN29986.1"/>
    </source>
</evidence>
<dbReference type="EMBL" id="JACHXV010000004">
    <property type="protein sequence ID" value="MBB3173554.1"/>
    <property type="molecule type" value="Genomic_DNA"/>
</dbReference>
<feature type="binding site" evidence="3">
    <location>
        <position position="322"/>
    </location>
    <ligand>
        <name>Mn(2+)</name>
        <dbReference type="ChEBI" id="CHEBI:29035"/>
        <label>2</label>
    </ligand>
</feature>